<proteinExistence type="predicted"/>
<sequence>MILVFRGRFRGTFSEQTGVVGVVQIQSRIVGPFIERTVKHAAAIFGGEFVEGVHAAEIRADAEIGRDARRGRLIVGHIFLIVAKVKMHGCSDLPEIVLALTALSDFFCLVEDGQQHSRQNRDDRYHDQQFYQCEFMPPDMPPDSGCLFHF</sequence>
<dbReference type="EMBL" id="VSSQ01041675">
    <property type="protein sequence ID" value="MPM95149.1"/>
    <property type="molecule type" value="Genomic_DNA"/>
</dbReference>
<comment type="caution">
    <text evidence="1">The sequence shown here is derived from an EMBL/GenBank/DDBJ whole genome shotgun (WGS) entry which is preliminary data.</text>
</comment>
<reference evidence="1" key="1">
    <citation type="submission" date="2019-08" db="EMBL/GenBank/DDBJ databases">
        <authorList>
            <person name="Kucharzyk K."/>
            <person name="Murdoch R.W."/>
            <person name="Higgins S."/>
            <person name="Loffler F."/>
        </authorList>
    </citation>
    <scope>NUCLEOTIDE SEQUENCE</scope>
</reference>
<organism evidence="1">
    <name type="scientific">bioreactor metagenome</name>
    <dbReference type="NCBI Taxonomy" id="1076179"/>
    <lineage>
        <taxon>unclassified sequences</taxon>
        <taxon>metagenomes</taxon>
        <taxon>ecological metagenomes</taxon>
    </lineage>
</organism>
<name>A0A645E0S4_9ZZZZ</name>
<accession>A0A645E0S4</accession>
<evidence type="ECO:0000313" key="1">
    <source>
        <dbReference type="EMBL" id="MPM95149.1"/>
    </source>
</evidence>
<gene>
    <name evidence="1" type="ORF">SDC9_142300</name>
</gene>
<protein>
    <submittedName>
        <fullName evidence="1">Uncharacterized protein</fullName>
    </submittedName>
</protein>
<dbReference type="AlphaFoldDB" id="A0A645E0S4"/>